<evidence type="ECO:0000256" key="1">
    <source>
        <dbReference type="SAM" id="MobiDB-lite"/>
    </source>
</evidence>
<name>A0A5B0RGB6_PUCGR</name>
<dbReference type="AlphaFoldDB" id="A0A5B0RGB6"/>
<dbReference type="Proteomes" id="UP000325313">
    <property type="component" value="Unassembled WGS sequence"/>
</dbReference>
<protein>
    <submittedName>
        <fullName evidence="2">Uncharacterized protein</fullName>
    </submittedName>
</protein>
<evidence type="ECO:0000313" key="2">
    <source>
        <dbReference type="EMBL" id="KAA1124228.1"/>
    </source>
</evidence>
<comment type="caution">
    <text evidence="2">The sequence shown here is derived from an EMBL/GenBank/DDBJ whole genome shotgun (WGS) entry which is preliminary data.</text>
</comment>
<evidence type="ECO:0000313" key="3">
    <source>
        <dbReference type="Proteomes" id="UP000325313"/>
    </source>
</evidence>
<accession>A0A5B0RGB6</accession>
<proteinExistence type="predicted"/>
<organism evidence="2 3">
    <name type="scientific">Puccinia graminis f. sp. tritici</name>
    <dbReference type="NCBI Taxonomy" id="56615"/>
    <lineage>
        <taxon>Eukaryota</taxon>
        <taxon>Fungi</taxon>
        <taxon>Dikarya</taxon>
        <taxon>Basidiomycota</taxon>
        <taxon>Pucciniomycotina</taxon>
        <taxon>Pucciniomycetes</taxon>
        <taxon>Pucciniales</taxon>
        <taxon>Pucciniaceae</taxon>
        <taxon>Puccinia</taxon>
    </lineage>
</organism>
<feature type="region of interest" description="Disordered" evidence="1">
    <location>
        <begin position="64"/>
        <end position="105"/>
    </location>
</feature>
<gene>
    <name evidence="2" type="ORF">PGTUg99_012659</name>
</gene>
<reference evidence="2 3" key="1">
    <citation type="submission" date="2019-05" db="EMBL/GenBank/DDBJ databases">
        <title>Emergence of the Ug99 lineage of the wheat stem rust pathogen through somatic hybridization.</title>
        <authorList>
            <person name="Li F."/>
            <person name="Upadhyaya N.M."/>
            <person name="Sperschneider J."/>
            <person name="Matny O."/>
            <person name="Nguyen-Phuc H."/>
            <person name="Mago R."/>
            <person name="Raley C."/>
            <person name="Miller M.E."/>
            <person name="Silverstein K.A.T."/>
            <person name="Henningsen E."/>
            <person name="Hirsch C.D."/>
            <person name="Visser B."/>
            <person name="Pretorius Z.A."/>
            <person name="Steffenson B.J."/>
            <person name="Schwessinger B."/>
            <person name="Dodds P.N."/>
            <person name="Figueroa M."/>
        </authorList>
    </citation>
    <scope>NUCLEOTIDE SEQUENCE [LARGE SCALE GENOMIC DNA]</scope>
    <source>
        <strain evidence="2 3">Ug99</strain>
    </source>
</reference>
<feature type="compositionally biased region" description="Polar residues" evidence="1">
    <location>
        <begin position="87"/>
        <end position="97"/>
    </location>
</feature>
<sequence>MRFFVKPTLPLRDMLGIHTPVLETLRDIEGYRSKRRNSRAGRYLFTLAVAVRFHTEAPMDAGAGKLEAVPGRTHSMALGDREEANRPPSTASLAHQTSELRSKKT</sequence>
<dbReference type="EMBL" id="VDEP01000204">
    <property type="protein sequence ID" value="KAA1124228.1"/>
    <property type="molecule type" value="Genomic_DNA"/>
</dbReference>